<accession>E3MHF7</accession>
<feature type="transmembrane region" description="Helical" evidence="6">
    <location>
        <begin position="30"/>
        <end position="51"/>
    </location>
</feature>
<name>E3MHF7_CAERE</name>
<feature type="transmembrane region" description="Helical" evidence="6">
    <location>
        <begin position="277"/>
        <end position="297"/>
    </location>
</feature>
<proteinExistence type="inferred from homology"/>
<evidence type="ECO:0000256" key="4">
    <source>
        <dbReference type="ARBA" id="ARBA00022989"/>
    </source>
</evidence>
<comment type="subcellular location">
    <subcellularLocation>
        <location evidence="1">Membrane</location>
        <topology evidence="1">Multi-pass membrane protein</topology>
    </subcellularLocation>
</comment>
<dbReference type="InParanoid" id="E3MHF7"/>
<dbReference type="eggNOG" id="ENOG502TH05">
    <property type="taxonomic scope" value="Eukaryota"/>
</dbReference>
<evidence type="ECO:0000256" key="5">
    <source>
        <dbReference type="ARBA" id="ARBA00023136"/>
    </source>
</evidence>
<dbReference type="OrthoDB" id="5849192at2759"/>
<evidence type="ECO:0000256" key="3">
    <source>
        <dbReference type="ARBA" id="ARBA00022692"/>
    </source>
</evidence>
<evidence type="ECO:0000256" key="1">
    <source>
        <dbReference type="ARBA" id="ARBA00004141"/>
    </source>
</evidence>
<dbReference type="Proteomes" id="UP000008281">
    <property type="component" value="Unassembled WGS sequence"/>
</dbReference>
<evidence type="ECO:0000313" key="8">
    <source>
        <dbReference type="Proteomes" id="UP000008281"/>
    </source>
</evidence>
<dbReference type="PANTHER" id="PTHR23128">
    <property type="entry name" value="SERPENTINE RECEPTOR, CLASS E (EPSILON)-RELATED"/>
    <property type="match status" value="1"/>
</dbReference>
<dbReference type="InterPro" id="IPR004151">
    <property type="entry name" value="7TM_GPCR_serpentine_rcpt_Sre"/>
</dbReference>
<dbReference type="EMBL" id="DS268445">
    <property type="protein sequence ID" value="EFP01999.1"/>
    <property type="molecule type" value="Genomic_DNA"/>
</dbReference>
<keyword evidence="5 6" id="KW-0472">Membrane</keyword>
<dbReference type="AlphaFoldDB" id="E3MHF7"/>
<feature type="transmembrane region" description="Helical" evidence="6">
    <location>
        <begin position="63"/>
        <end position="88"/>
    </location>
</feature>
<dbReference type="Pfam" id="PF03125">
    <property type="entry name" value="Sre"/>
    <property type="match status" value="1"/>
</dbReference>
<gene>
    <name evidence="7" type="primary">Cre-sre-28</name>
    <name evidence="7" type="ORF">CRE_22825</name>
</gene>
<evidence type="ECO:0000313" key="7">
    <source>
        <dbReference type="EMBL" id="EFP01999.1"/>
    </source>
</evidence>
<dbReference type="PANTHER" id="PTHR23128:SF135">
    <property type="entry name" value="SERPENTINE RECEPTOR, CLASS E (EPSILON)-RELATED"/>
    <property type="match status" value="1"/>
</dbReference>
<keyword evidence="3 6" id="KW-0812">Transmembrane</keyword>
<reference evidence="7" key="1">
    <citation type="submission" date="2007-07" db="EMBL/GenBank/DDBJ databases">
        <title>PCAP assembly of the Caenorhabditis remanei genome.</title>
        <authorList>
            <consortium name="The Caenorhabditis remanei Sequencing Consortium"/>
            <person name="Wilson R.K."/>
        </authorList>
    </citation>
    <scope>NUCLEOTIDE SEQUENCE [LARGE SCALE GENOMIC DNA]</scope>
    <source>
        <strain evidence="7">PB4641</strain>
    </source>
</reference>
<protein>
    <submittedName>
        <fullName evidence="7">CRE-SRE-28 protein</fullName>
    </submittedName>
</protein>
<dbReference type="HOGENOM" id="CLU_063305_1_0_1"/>
<sequence length="382" mass="44650">MIIKLVKSPTNYSSFWLPVYLYNDSETLRLVISLIELLLYSLAFYIMTVHLKVFLKIRMFHHNFIVLSVPMFGLWYELIFAKAITMLYNLKILETSYSIDEFFVMWTENTDKMLVVESFDGLELLLFAGFLQWHYIFSMIFGILSVCVERIIASMLIDDYESNTQTWIPILLTCVTQLFAVTVTCGVLFDKIGIIAFNVPWIVTSIISVVVSLLVLFFTIKNLNENWQREMEDPRRIRIFTVSQRFQVKENLRALRVSFFSRVLIYLTMKFQLGKRLIFAALFTMVTCGTGVILLIFELVPPILCHFVENCLFLNPFLICLVTMYSSPAWQQEFEKAFPSCRFVRNTEKPDISATVEPIVDLKKSLEMETNLYFKQLSDSWV</sequence>
<evidence type="ECO:0000256" key="6">
    <source>
        <dbReference type="SAM" id="Phobius"/>
    </source>
</evidence>
<organism evidence="8">
    <name type="scientific">Caenorhabditis remanei</name>
    <name type="common">Caenorhabditis vulgaris</name>
    <dbReference type="NCBI Taxonomy" id="31234"/>
    <lineage>
        <taxon>Eukaryota</taxon>
        <taxon>Metazoa</taxon>
        <taxon>Ecdysozoa</taxon>
        <taxon>Nematoda</taxon>
        <taxon>Chromadorea</taxon>
        <taxon>Rhabditida</taxon>
        <taxon>Rhabditina</taxon>
        <taxon>Rhabditomorpha</taxon>
        <taxon>Rhabditoidea</taxon>
        <taxon>Rhabditidae</taxon>
        <taxon>Peloderinae</taxon>
        <taxon>Caenorhabditis</taxon>
    </lineage>
</organism>
<dbReference type="GO" id="GO:0007606">
    <property type="term" value="P:sensory perception of chemical stimulus"/>
    <property type="evidence" value="ECO:0007669"/>
    <property type="project" value="InterPro"/>
</dbReference>
<dbReference type="OMA" id="LQWHYIF"/>
<comment type="similarity">
    <text evidence="2">Belongs to the nematode receptor-like protein sre family.</text>
</comment>
<feature type="transmembrane region" description="Helical" evidence="6">
    <location>
        <begin position="124"/>
        <end position="146"/>
    </location>
</feature>
<dbReference type="GO" id="GO:0016020">
    <property type="term" value="C:membrane"/>
    <property type="evidence" value="ECO:0007669"/>
    <property type="project" value="UniProtKB-SubCell"/>
</dbReference>
<dbReference type="FunCoup" id="E3MHF7">
    <property type="interactions" value="1"/>
</dbReference>
<feature type="transmembrane region" description="Helical" evidence="6">
    <location>
        <begin position="167"/>
        <end position="189"/>
    </location>
</feature>
<evidence type="ECO:0000256" key="2">
    <source>
        <dbReference type="ARBA" id="ARBA00006803"/>
    </source>
</evidence>
<keyword evidence="4 6" id="KW-1133">Transmembrane helix</keyword>
<keyword evidence="8" id="KW-1185">Reference proteome</keyword>
<feature type="transmembrane region" description="Helical" evidence="6">
    <location>
        <begin position="201"/>
        <end position="220"/>
    </location>
</feature>